<dbReference type="PANTHER" id="PTHR43046:SF2">
    <property type="entry name" value="8-OXO-DGTP DIPHOSPHATASE-RELATED"/>
    <property type="match status" value="1"/>
</dbReference>
<dbReference type="RefSeq" id="WP_336474087.1">
    <property type="nucleotide sequence ID" value="NZ_JBAWSX010000017.1"/>
</dbReference>
<proteinExistence type="inferred from homology"/>
<evidence type="ECO:0000256" key="1">
    <source>
        <dbReference type="ARBA" id="ARBA00001946"/>
    </source>
</evidence>
<keyword evidence="6" id="KW-1185">Reference proteome</keyword>
<evidence type="ECO:0000256" key="2">
    <source>
        <dbReference type="ARBA" id="ARBA00022801"/>
    </source>
</evidence>
<evidence type="ECO:0000256" key="3">
    <source>
        <dbReference type="RuleBase" id="RU003476"/>
    </source>
</evidence>
<dbReference type="EMBL" id="JBAWSX010000017">
    <property type="protein sequence ID" value="MEI4803783.1"/>
    <property type="molecule type" value="Genomic_DNA"/>
</dbReference>
<protein>
    <submittedName>
        <fullName evidence="5">NUDIX hydrolase</fullName>
        <ecNumber evidence="5">3.6.-.-</ecNumber>
    </submittedName>
</protein>
<sequence>MPYPKHIVSAATVVLNDKNEILLLKSPKRGWEIPGGQVEEGEAIPVGAIREAKEETGIDIEIVKYCGVYQNVSSSICAHLFLGKPIGGQFTTSSESLEVGYFSIEEALQMVTWKNFKERILHCLDESSQPFMVTF</sequence>
<dbReference type="InterPro" id="IPR020476">
    <property type="entry name" value="Nudix_hydrolase"/>
</dbReference>
<comment type="similarity">
    <text evidence="3">Belongs to the Nudix hydrolase family.</text>
</comment>
<dbReference type="InterPro" id="IPR000086">
    <property type="entry name" value="NUDIX_hydrolase_dom"/>
</dbReference>
<evidence type="ECO:0000259" key="4">
    <source>
        <dbReference type="PROSITE" id="PS51462"/>
    </source>
</evidence>
<comment type="caution">
    <text evidence="5">The sequence shown here is derived from an EMBL/GenBank/DDBJ whole genome shotgun (WGS) entry which is preliminary data.</text>
</comment>
<dbReference type="InterPro" id="IPR015797">
    <property type="entry name" value="NUDIX_hydrolase-like_dom_sf"/>
</dbReference>
<organism evidence="5 6">
    <name type="scientific">Bacillus bruguierae</name>
    <dbReference type="NCBI Taxonomy" id="3127667"/>
    <lineage>
        <taxon>Bacteria</taxon>
        <taxon>Bacillati</taxon>
        <taxon>Bacillota</taxon>
        <taxon>Bacilli</taxon>
        <taxon>Bacillales</taxon>
        <taxon>Bacillaceae</taxon>
        <taxon>Bacillus</taxon>
    </lineage>
</organism>
<dbReference type="GO" id="GO:0016787">
    <property type="term" value="F:hydrolase activity"/>
    <property type="evidence" value="ECO:0007669"/>
    <property type="project" value="UniProtKB-KW"/>
</dbReference>
<dbReference type="EC" id="3.6.-.-" evidence="5"/>
<dbReference type="Gene3D" id="3.90.79.10">
    <property type="entry name" value="Nucleoside Triphosphate Pyrophosphohydrolase"/>
    <property type="match status" value="1"/>
</dbReference>
<keyword evidence="2 3" id="KW-0378">Hydrolase</keyword>
<comment type="cofactor">
    <cofactor evidence="1">
        <name>Mg(2+)</name>
        <dbReference type="ChEBI" id="CHEBI:18420"/>
    </cofactor>
</comment>
<dbReference type="InterPro" id="IPR020084">
    <property type="entry name" value="NUDIX_hydrolase_CS"/>
</dbReference>
<dbReference type="PROSITE" id="PS51462">
    <property type="entry name" value="NUDIX"/>
    <property type="match status" value="1"/>
</dbReference>
<reference evidence="5 6" key="1">
    <citation type="submission" date="2024-01" db="EMBL/GenBank/DDBJ databases">
        <title>Seven novel Bacillus-like species.</title>
        <authorList>
            <person name="Liu G."/>
        </authorList>
    </citation>
    <scope>NUCLEOTIDE SEQUENCE [LARGE SCALE GENOMIC DNA]</scope>
    <source>
        <strain evidence="5 6">FJAT-51639</strain>
    </source>
</reference>
<name>A0ABU8FM65_9BACI</name>
<dbReference type="Pfam" id="PF00293">
    <property type="entry name" value="NUDIX"/>
    <property type="match status" value="1"/>
</dbReference>
<feature type="domain" description="Nudix hydrolase" evidence="4">
    <location>
        <begin position="4"/>
        <end position="124"/>
    </location>
</feature>
<dbReference type="Proteomes" id="UP001372526">
    <property type="component" value="Unassembled WGS sequence"/>
</dbReference>
<accession>A0ABU8FM65</accession>
<dbReference type="CDD" id="cd02883">
    <property type="entry name" value="NUDIX_Hydrolase"/>
    <property type="match status" value="1"/>
</dbReference>
<dbReference type="PRINTS" id="PR00502">
    <property type="entry name" value="NUDIXFAMILY"/>
</dbReference>
<gene>
    <name evidence="5" type="ORF">WAZ07_21575</name>
</gene>
<dbReference type="PROSITE" id="PS00893">
    <property type="entry name" value="NUDIX_BOX"/>
    <property type="match status" value="1"/>
</dbReference>
<dbReference type="PANTHER" id="PTHR43046">
    <property type="entry name" value="GDP-MANNOSE MANNOSYL HYDROLASE"/>
    <property type="match status" value="1"/>
</dbReference>
<dbReference type="SUPFAM" id="SSF55811">
    <property type="entry name" value="Nudix"/>
    <property type="match status" value="1"/>
</dbReference>
<evidence type="ECO:0000313" key="6">
    <source>
        <dbReference type="Proteomes" id="UP001372526"/>
    </source>
</evidence>
<evidence type="ECO:0000313" key="5">
    <source>
        <dbReference type="EMBL" id="MEI4803783.1"/>
    </source>
</evidence>